<evidence type="ECO:0000256" key="1">
    <source>
        <dbReference type="ARBA" id="ARBA00004401"/>
    </source>
</evidence>
<dbReference type="Proteomes" id="UP000229297">
    <property type="component" value="Unassembled WGS sequence"/>
</dbReference>
<evidence type="ECO:0000313" key="10">
    <source>
        <dbReference type="EMBL" id="PIX16354.1"/>
    </source>
</evidence>
<organism evidence="10 11">
    <name type="scientific">Candidatus Desantisbacteria bacterium CG_4_8_14_3_um_filter_40_12</name>
    <dbReference type="NCBI Taxonomy" id="1974545"/>
    <lineage>
        <taxon>Bacteria</taxon>
        <taxon>Candidatus Desantisiibacteriota</taxon>
    </lineage>
</organism>
<gene>
    <name evidence="10" type="primary">ftsL</name>
    <name evidence="10" type="ORF">COZ71_07890</name>
</gene>
<evidence type="ECO:0000256" key="7">
    <source>
        <dbReference type="ARBA" id="ARBA00023306"/>
    </source>
</evidence>
<comment type="caution">
    <text evidence="10">The sequence shown here is derived from an EMBL/GenBank/DDBJ whole genome shotgun (WGS) entry which is preliminary data.</text>
</comment>
<dbReference type="AlphaFoldDB" id="A0A2M7JAD2"/>
<protein>
    <recommendedName>
        <fullName evidence="8">Cell division protein FtsL</fullName>
    </recommendedName>
</protein>
<dbReference type="GO" id="GO:0005886">
    <property type="term" value="C:plasma membrane"/>
    <property type="evidence" value="ECO:0007669"/>
    <property type="project" value="UniProtKB-SubCell"/>
</dbReference>
<evidence type="ECO:0000256" key="8">
    <source>
        <dbReference type="NCBIfam" id="TIGR02209"/>
    </source>
</evidence>
<dbReference type="GO" id="GO:0051301">
    <property type="term" value="P:cell division"/>
    <property type="evidence" value="ECO:0007669"/>
    <property type="project" value="UniProtKB-KW"/>
</dbReference>
<evidence type="ECO:0000256" key="9">
    <source>
        <dbReference type="SAM" id="Phobius"/>
    </source>
</evidence>
<keyword evidence="6 9" id="KW-0472">Membrane</keyword>
<proteinExistence type="inferred from homology"/>
<evidence type="ECO:0000256" key="6">
    <source>
        <dbReference type="ARBA" id="ARBA00023136"/>
    </source>
</evidence>
<keyword evidence="7" id="KW-0131">Cell cycle</keyword>
<evidence type="ECO:0000256" key="5">
    <source>
        <dbReference type="ARBA" id="ARBA00022989"/>
    </source>
</evidence>
<evidence type="ECO:0000256" key="2">
    <source>
        <dbReference type="ARBA" id="ARBA00022475"/>
    </source>
</evidence>
<feature type="transmembrane region" description="Helical" evidence="9">
    <location>
        <begin position="38"/>
        <end position="57"/>
    </location>
</feature>
<dbReference type="EMBL" id="PFIC01000220">
    <property type="protein sequence ID" value="PIX16354.1"/>
    <property type="molecule type" value="Genomic_DNA"/>
</dbReference>
<dbReference type="HAMAP" id="MF_00910">
    <property type="entry name" value="FtsL"/>
    <property type="match status" value="1"/>
</dbReference>
<keyword evidence="5 9" id="KW-1133">Transmembrane helix</keyword>
<keyword evidence="2" id="KW-1003">Cell membrane</keyword>
<evidence type="ECO:0000313" key="11">
    <source>
        <dbReference type="Proteomes" id="UP000229297"/>
    </source>
</evidence>
<evidence type="ECO:0000256" key="3">
    <source>
        <dbReference type="ARBA" id="ARBA00022618"/>
    </source>
</evidence>
<sequence>MGGIIVYSEEIFSLGQGKGEKLIALLGNPKKSVVKQTVWAYIFSAFCVLFIAFWCVWQHIQVTTMGYEIVELQKQRMKTENIKTSLQIECATLKSPQRIEDIAQQMGLKFPDRIEVVYLPQAAGSYKKSEKDAGSKWASVWKQSPKHMAKGLFGAKDAEASEE</sequence>
<name>A0A2M7JAD2_9BACT</name>
<keyword evidence="3 10" id="KW-0132">Cell division</keyword>
<dbReference type="NCBIfam" id="TIGR02209">
    <property type="entry name" value="ftsL_broad"/>
    <property type="match status" value="1"/>
</dbReference>
<evidence type="ECO:0000256" key="4">
    <source>
        <dbReference type="ARBA" id="ARBA00022692"/>
    </source>
</evidence>
<reference evidence="11" key="1">
    <citation type="submission" date="2017-09" db="EMBL/GenBank/DDBJ databases">
        <title>Depth-based differentiation of microbial function through sediment-hosted aquifers and enrichment of novel symbionts in the deep terrestrial subsurface.</title>
        <authorList>
            <person name="Probst A.J."/>
            <person name="Ladd B."/>
            <person name="Jarett J.K."/>
            <person name="Geller-Mcgrath D.E."/>
            <person name="Sieber C.M.K."/>
            <person name="Emerson J.B."/>
            <person name="Anantharaman K."/>
            <person name="Thomas B.C."/>
            <person name="Malmstrom R."/>
            <person name="Stieglmeier M."/>
            <person name="Klingl A."/>
            <person name="Woyke T."/>
            <person name="Ryan C.M."/>
            <person name="Banfield J.F."/>
        </authorList>
    </citation>
    <scope>NUCLEOTIDE SEQUENCE [LARGE SCALE GENOMIC DNA]</scope>
</reference>
<accession>A0A2M7JAD2</accession>
<keyword evidence="4 9" id="KW-0812">Transmembrane</keyword>
<dbReference type="InterPro" id="IPR011922">
    <property type="entry name" value="Cell_div_FtsL"/>
</dbReference>
<comment type="subcellular location">
    <subcellularLocation>
        <location evidence="1">Cell membrane</location>
        <topology evidence="1">Single-pass type II membrane protein</topology>
    </subcellularLocation>
</comment>